<sequence length="233" mass="26070">MGVPGNEAADQAAKDAALLASHHYRILEAQDPSQLAQRHRQRRDQNQAPPNTGPEGLAESRQRVGRQAMPARPLQTLTANCRQQLQTLYQSEWVQQWAANPHGSLLRKIPTFASPGKKLLELHIGLRRAASSAAIQLQTGKVALGEYLASISAAETNQCHCGLGVQDVDHILTKCPIYRDERRETLWVAPPRETDYRRILSQAPLLKRAAQFILNIRILGQFRCLPVTYKVTY</sequence>
<protein>
    <recommendedName>
        <fullName evidence="4">RNase H type-1 domain-containing protein</fullName>
    </recommendedName>
</protein>
<evidence type="ECO:0008006" key="4">
    <source>
        <dbReference type="Google" id="ProtNLM"/>
    </source>
</evidence>
<evidence type="ECO:0000313" key="2">
    <source>
        <dbReference type="EMBL" id="KAL1864823.1"/>
    </source>
</evidence>
<accession>A0ABR3WMK0</accession>
<comment type="caution">
    <text evidence="2">The sequence shown here is derived from an EMBL/GenBank/DDBJ whole genome shotgun (WGS) entry which is preliminary data.</text>
</comment>
<gene>
    <name evidence="2" type="ORF">Plec18167_009617</name>
</gene>
<name>A0ABR3WMK0_9EURO</name>
<reference evidence="2 3" key="1">
    <citation type="journal article" date="2024" name="IMA Fungus">
        <title>IMA Genome - F19 : A genome assembly and annotation guide to empower mycologists, including annotated draft genome sequences of Ceratocystis pirilliformis, Diaporthe australafricana, Fusarium ophioides, Paecilomyces lecythidis, and Sporothrix stenoceras.</title>
        <authorList>
            <person name="Aylward J."/>
            <person name="Wilson A.M."/>
            <person name="Visagie C.M."/>
            <person name="Spraker J."/>
            <person name="Barnes I."/>
            <person name="Buitendag C."/>
            <person name="Ceriani C."/>
            <person name="Del Mar Angel L."/>
            <person name="du Plessis D."/>
            <person name="Fuchs T."/>
            <person name="Gasser K."/>
            <person name="Kramer D."/>
            <person name="Li W."/>
            <person name="Munsamy K."/>
            <person name="Piso A."/>
            <person name="Price J.L."/>
            <person name="Sonnekus B."/>
            <person name="Thomas C."/>
            <person name="van der Nest A."/>
            <person name="van Dijk A."/>
            <person name="van Heerden A."/>
            <person name="van Vuuren N."/>
            <person name="Yilmaz N."/>
            <person name="Duong T.A."/>
            <person name="van der Merwe N.A."/>
            <person name="Wingfield M.J."/>
            <person name="Wingfield B.D."/>
        </authorList>
    </citation>
    <scope>NUCLEOTIDE SEQUENCE [LARGE SCALE GENOMIC DNA]</scope>
    <source>
        <strain evidence="2 3">CMW 18167</strain>
    </source>
</reference>
<proteinExistence type="predicted"/>
<dbReference type="EMBL" id="JAVDPF010000068">
    <property type="protein sequence ID" value="KAL1864823.1"/>
    <property type="molecule type" value="Genomic_DNA"/>
</dbReference>
<dbReference type="Proteomes" id="UP001583193">
    <property type="component" value="Unassembled WGS sequence"/>
</dbReference>
<evidence type="ECO:0000256" key="1">
    <source>
        <dbReference type="SAM" id="MobiDB-lite"/>
    </source>
</evidence>
<evidence type="ECO:0000313" key="3">
    <source>
        <dbReference type="Proteomes" id="UP001583193"/>
    </source>
</evidence>
<keyword evidence="3" id="KW-1185">Reference proteome</keyword>
<organism evidence="2 3">
    <name type="scientific">Paecilomyces lecythidis</name>
    <dbReference type="NCBI Taxonomy" id="3004212"/>
    <lineage>
        <taxon>Eukaryota</taxon>
        <taxon>Fungi</taxon>
        <taxon>Dikarya</taxon>
        <taxon>Ascomycota</taxon>
        <taxon>Pezizomycotina</taxon>
        <taxon>Eurotiomycetes</taxon>
        <taxon>Eurotiomycetidae</taxon>
        <taxon>Eurotiales</taxon>
        <taxon>Thermoascaceae</taxon>
        <taxon>Paecilomyces</taxon>
    </lineage>
</organism>
<feature type="region of interest" description="Disordered" evidence="1">
    <location>
        <begin position="28"/>
        <end position="68"/>
    </location>
</feature>